<dbReference type="OMA" id="PTTWRCL"/>
<evidence type="ECO:0000256" key="6">
    <source>
        <dbReference type="ARBA" id="ARBA00022676"/>
    </source>
</evidence>
<dbReference type="InterPro" id="IPR026050">
    <property type="entry name" value="C1GALT1/C1GALT1_chp1"/>
</dbReference>
<dbReference type="EMBL" id="AHAT01004624">
    <property type="status" value="NOT_ANNOTATED_CDS"/>
    <property type="molecule type" value="Genomic_DNA"/>
</dbReference>
<keyword evidence="15 19" id="KW-0464">Manganese</keyword>
<keyword evidence="8 19" id="KW-0812">Transmembrane</keyword>
<evidence type="ECO:0000256" key="14">
    <source>
        <dbReference type="ARBA" id="ARBA00023157"/>
    </source>
</evidence>
<accession>W5MYX6</accession>
<protein>
    <recommendedName>
        <fullName evidence="16 19">Glycoprotein-N-acetylgalactosamine 3-beta-galactosyltransferase 1</fullName>
        <ecNumber evidence="5 19">2.4.1.122</ecNumber>
    </recommendedName>
</protein>
<feature type="transmembrane region" description="Helical" evidence="19">
    <location>
        <begin position="7"/>
        <end position="28"/>
    </location>
</feature>
<evidence type="ECO:0000256" key="1">
    <source>
        <dbReference type="ARBA" id="ARBA00001936"/>
    </source>
</evidence>
<dbReference type="AlphaFoldDB" id="W5MYX6"/>
<evidence type="ECO:0000256" key="8">
    <source>
        <dbReference type="ARBA" id="ARBA00022692"/>
    </source>
</evidence>
<dbReference type="InterPro" id="IPR003378">
    <property type="entry name" value="Fringe-like_glycosylTrfase"/>
</dbReference>
<evidence type="ECO:0000259" key="20">
    <source>
        <dbReference type="Pfam" id="PF02434"/>
    </source>
</evidence>
<evidence type="ECO:0000256" key="2">
    <source>
        <dbReference type="ARBA" id="ARBA00004606"/>
    </source>
</evidence>
<dbReference type="GO" id="GO:0016263">
    <property type="term" value="F:glycoprotein-N-acetylgalactosamine 3-beta-galactosyltransferase activity"/>
    <property type="evidence" value="ECO:0000318"/>
    <property type="project" value="GO_Central"/>
</dbReference>
<evidence type="ECO:0000256" key="16">
    <source>
        <dbReference type="ARBA" id="ARBA00040898"/>
    </source>
</evidence>
<keyword evidence="11 19" id="KW-0735">Signal-anchor</keyword>
<keyword evidence="13 19" id="KW-0472">Membrane</keyword>
<evidence type="ECO:0000256" key="17">
    <source>
        <dbReference type="ARBA" id="ARBA00048842"/>
    </source>
</evidence>
<evidence type="ECO:0000256" key="18">
    <source>
        <dbReference type="ARBA" id="ARBA00059245"/>
    </source>
</evidence>
<comment type="function">
    <text evidence="18 19">Glycosyltransferase that generates the core 1 O-glycan Gal-beta1-3GalNAc-alpha1-Ser/Thr (T antigen), which is a precursor for many extended O-glycans in glycoproteins.</text>
</comment>
<keyword evidence="12 19" id="KW-1133">Transmembrane helix</keyword>
<comment type="pathway">
    <text evidence="3">Protein modification; protein glycosylation.</text>
</comment>
<comment type="catalytic activity">
    <reaction evidence="17 19">
        <text>an N-acetyl-alpha-D-galactosaminyl derivative + UDP-alpha-D-galactose = a beta-D-galactosyl-(1-&gt;3)-N-acetyl-alpha-D-galactosaminyl derivative + UDP + H(+)</text>
        <dbReference type="Rhea" id="RHEA:15621"/>
        <dbReference type="ChEBI" id="CHEBI:15378"/>
        <dbReference type="ChEBI" id="CHEBI:28257"/>
        <dbReference type="ChEBI" id="CHEBI:58223"/>
        <dbReference type="ChEBI" id="CHEBI:66914"/>
        <dbReference type="ChEBI" id="CHEBI:133470"/>
        <dbReference type="EC" id="2.4.1.122"/>
    </reaction>
</comment>
<dbReference type="GO" id="GO:0046872">
    <property type="term" value="F:metal ion binding"/>
    <property type="evidence" value="ECO:0007669"/>
    <property type="project" value="UniProtKB-KW"/>
</dbReference>
<evidence type="ECO:0000313" key="22">
    <source>
        <dbReference type="Proteomes" id="UP000018468"/>
    </source>
</evidence>
<dbReference type="STRING" id="7918.ENSLOCP00000013585"/>
<comment type="similarity">
    <text evidence="4 19">Belongs to the glycosyltransferase 31 family. Beta3-Gal-T subfamily.</text>
</comment>
<evidence type="ECO:0000256" key="13">
    <source>
        <dbReference type="ARBA" id="ARBA00023136"/>
    </source>
</evidence>
<dbReference type="Pfam" id="PF02434">
    <property type="entry name" value="Fringe"/>
    <property type="match status" value="1"/>
</dbReference>
<keyword evidence="6 19" id="KW-0328">Glycosyltransferase</keyword>
<dbReference type="eggNOG" id="KOG2246">
    <property type="taxonomic scope" value="Eukaryota"/>
</dbReference>
<dbReference type="GO" id="GO:0016020">
    <property type="term" value="C:membrane"/>
    <property type="evidence" value="ECO:0007669"/>
    <property type="project" value="UniProtKB-SubCell"/>
</dbReference>
<evidence type="ECO:0000313" key="21">
    <source>
        <dbReference type="Ensembl" id="ENSLOCP00000013585.1"/>
    </source>
</evidence>
<sequence>ARAMKTFVSLVVFLSGLWIGFVCCYFVLNPILKGNRLKLMSIARHRHYLDSSENAWLETRNASIDHTHHTGEESTVAQVLFRDVRVLCWVMTGPQNLEKKARHVYASWAKHCNKVLFMSSKEDKELPVVGLNVTEGRGQLYWKTIKAFQHIHQHHFDEADWFMKADDDTFVVVENLRHLLSTYNPEEPIYFGRRFRPFVKQGYMSGGAGYVLSKEALRRFIEGFRSGKCTHTSSIEDMALGICMEIMEVKAGDARDKKKRETFHPFSPEGHLIKNIGIKTSWYWGYNYYPTTEGPGCCSDLAVSFHYVSPRTMYELQYYTYHLRPYGYKYRYNPDSVPSRHAMPTPKATPVKLKILEGKNAAKRSSITEKRDETGLYISQT</sequence>
<dbReference type="PANTHER" id="PTHR23033">
    <property type="entry name" value="BETA1,3-GALACTOSYLTRANSFERASE"/>
    <property type="match status" value="1"/>
</dbReference>
<evidence type="ECO:0000256" key="11">
    <source>
        <dbReference type="ARBA" id="ARBA00022968"/>
    </source>
</evidence>
<proteinExistence type="inferred from homology"/>
<evidence type="ECO:0000256" key="12">
    <source>
        <dbReference type="ARBA" id="ARBA00022989"/>
    </source>
</evidence>
<dbReference type="PANTHER" id="PTHR23033:SF13">
    <property type="entry name" value="GLYCOPROTEIN-N-ACETYLGALACTOSAMINE 3-BETA-GALACTOSYLTRANSFERASE 1"/>
    <property type="match status" value="1"/>
</dbReference>
<dbReference type="FunFam" id="3.90.550.50:FF:000007">
    <property type="entry name" value="Glycoprotein-N-acetylgalactosamine 3-beta-galactosyltransferase 1"/>
    <property type="match status" value="1"/>
</dbReference>
<keyword evidence="22" id="KW-1185">Reference proteome</keyword>
<reference evidence="21" key="3">
    <citation type="submission" date="2025-09" db="UniProtKB">
        <authorList>
            <consortium name="Ensembl"/>
        </authorList>
    </citation>
    <scope>IDENTIFICATION</scope>
</reference>
<keyword evidence="14" id="KW-1015">Disulfide bond</keyword>
<dbReference type="GeneTree" id="ENSGT00940000155000"/>
<keyword evidence="9 19" id="KW-0479">Metal-binding</keyword>
<keyword evidence="10" id="KW-0547">Nucleotide-binding</keyword>
<evidence type="ECO:0000256" key="4">
    <source>
        <dbReference type="ARBA" id="ARBA00006462"/>
    </source>
</evidence>
<dbReference type="GO" id="GO:0000166">
    <property type="term" value="F:nucleotide binding"/>
    <property type="evidence" value="ECO:0007669"/>
    <property type="project" value="UniProtKB-KW"/>
</dbReference>
<dbReference type="InParanoid" id="W5MYX6"/>
<reference evidence="21" key="2">
    <citation type="submission" date="2025-08" db="UniProtKB">
        <authorList>
            <consortium name="Ensembl"/>
        </authorList>
    </citation>
    <scope>IDENTIFICATION</scope>
</reference>
<evidence type="ECO:0000256" key="5">
    <source>
        <dbReference type="ARBA" id="ARBA00012557"/>
    </source>
</evidence>
<evidence type="ECO:0000256" key="15">
    <source>
        <dbReference type="ARBA" id="ARBA00023211"/>
    </source>
</evidence>
<name>W5MYX6_LEPOC</name>
<organism evidence="21 22">
    <name type="scientific">Lepisosteus oculatus</name>
    <name type="common">Spotted gar</name>
    <dbReference type="NCBI Taxonomy" id="7918"/>
    <lineage>
        <taxon>Eukaryota</taxon>
        <taxon>Metazoa</taxon>
        <taxon>Chordata</taxon>
        <taxon>Craniata</taxon>
        <taxon>Vertebrata</taxon>
        <taxon>Euteleostomi</taxon>
        <taxon>Actinopterygii</taxon>
        <taxon>Neopterygii</taxon>
        <taxon>Holostei</taxon>
        <taxon>Semionotiformes</taxon>
        <taxon>Lepisosteidae</taxon>
        <taxon>Lepisosteus</taxon>
    </lineage>
</organism>
<comment type="subcellular location">
    <subcellularLocation>
        <location evidence="2 19">Membrane</location>
        <topology evidence="2 19">Single-pass type II membrane protein</topology>
    </subcellularLocation>
</comment>
<dbReference type="UniPathway" id="UPA00378"/>
<dbReference type="HOGENOM" id="CLU_035857_0_0_1"/>
<dbReference type="EC" id="2.4.1.122" evidence="5 19"/>
<comment type="cofactor">
    <cofactor evidence="1 19">
        <name>Mn(2+)</name>
        <dbReference type="ChEBI" id="CHEBI:29035"/>
    </cofactor>
</comment>
<dbReference type="Ensembl" id="ENSLOCT00000013614.1">
    <property type="protein sequence ID" value="ENSLOCP00000013585.1"/>
    <property type="gene ID" value="ENSLOCG00000011065.1"/>
</dbReference>
<keyword evidence="7 19" id="KW-0808">Transferase</keyword>
<feature type="domain" description="Fringe-like glycosyltransferase" evidence="20">
    <location>
        <begin position="96"/>
        <end position="250"/>
    </location>
</feature>
<reference evidence="22" key="1">
    <citation type="submission" date="2011-12" db="EMBL/GenBank/DDBJ databases">
        <title>The Draft Genome of Lepisosteus oculatus.</title>
        <authorList>
            <consortium name="The Broad Institute Genome Assembly &amp; Analysis Group"/>
            <consortium name="Computational R&amp;D Group"/>
            <consortium name="and Sequencing Platform"/>
            <person name="Di Palma F."/>
            <person name="Alfoldi J."/>
            <person name="Johnson J."/>
            <person name="Berlin A."/>
            <person name="Gnerre S."/>
            <person name="Jaffe D."/>
            <person name="MacCallum I."/>
            <person name="Young S."/>
            <person name="Walker B.J."/>
            <person name="Lander E.S."/>
            <person name="Lindblad-Toh K."/>
        </authorList>
    </citation>
    <scope>NUCLEOTIDE SEQUENCE [LARGE SCALE GENOMIC DNA]</scope>
</reference>
<dbReference type="Gene3D" id="3.90.550.50">
    <property type="match status" value="1"/>
</dbReference>
<dbReference type="Proteomes" id="UP000018468">
    <property type="component" value="Linkage group LG11"/>
</dbReference>
<dbReference type="GO" id="GO:0001525">
    <property type="term" value="P:angiogenesis"/>
    <property type="evidence" value="ECO:0007669"/>
    <property type="project" value="UniProtKB-ARBA"/>
</dbReference>
<evidence type="ECO:0000256" key="10">
    <source>
        <dbReference type="ARBA" id="ARBA00022741"/>
    </source>
</evidence>
<evidence type="ECO:0000256" key="9">
    <source>
        <dbReference type="ARBA" id="ARBA00022723"/>
    </source>
</evidence>
<dbReference type="Bgee" id="ENSLOCG00000011065">
    <property type="expression patterns" value="Expressed in pharyngeal gill and 13 other cell types or tissues"/>
</dbReference>
<evidence type="ECO:0000256" key="19">
    <source>
        <dbReference type="RuleBase" id="RU364049"/>
    </source>
</evidence>
<evidence type="ECO:0000256" key="7">
    <source>
        <dbReference type="ARBA" id="ARBA00022679"/>
    </source>
</evidence>
<evidence type="ECO:0000256" key="3">
    <source>
        <dbReference type="ARBA" id="ARBA00004922"/>
    </source>
</evidence>